<keyword evidence="1" id="KW-0472">Membrane</keyword>
<proteinExistence type="predicted"/>
<keyword evidence="1" id="KW-0812">Transmembrane</keyword>
<dbReference type="AlphaFoldDB" id="T5LUY3"/>
<name>T5LUY3_9BURK</name>
<dbReference type="EMBL" id="ACDP02000006">
    <property type="protein sequence ID" value="EQM95298.1"/>
    <property type="molecule type" value="Genomic_DNA"/>
</dbReference>
<dbReference type="HOGENOM" id="CLU_2082466_0_0_4"/>
<dbReference type="RefSeq" id="WP_020994807.1">
    <property type="nucleotide sequence ID" value="NZ_CABMNL010000001.1"/>
</dbReference>
<feature type="transmembrane region" description="Helical" evidence="1">
    <location>
        <begin position="12"/>
        <end position="31"/>
    </location>
</feature>
<evidence type="ECO:0000313" key="3">
    <source>
        <dbReference type="Proteomes" id="UP000003973"/>
    </source>
</evidence>
<comment type="caution">
    <text evidence="2">The sequence shown here is derived from an EMBL/GenBank/DDBJ whole genome shotgun (WGS) entry which is preliminary data.</text>
</comment>
<dbReference type="Proteomes" id="UP000003973">
    <property type="component" value="Unassembled WGS sequence"/>
</dbReference>
<evidence type="ECO:0000313" key="2">
    <source>
        <dbReference type="EMBL" id="EQM95298.1"/>
    </source>
</evidence>
<keyword evidence="1" id="KW-1133">Transmembrane helix</keyword>
<reference evidence="2" key="1">
    <citation type="submission" date="2011-10" db="EMBL/GenBank/DDBJ databases">
        <title>The Genome Sequence of Oxalobacter formigenes HOxBLS.</title>
        <authorList>
            <consortium name="The Broad Institute Genome Sequencing Platform"/>
            <person name="Earl A."/>
            <person name="Ward D."/>
            <person name="Feldgarden M."/>
            <person name="Gevers D."/>
            <person name="Allison M.J."/>
            <person name="Humphrey S."/>
            <person name="Young S.K."/>
            <person name="Zeng Q."/>
            <person name="Gargeya S."/>
            <person name="Fitzgerald M."/>
            <person name="Haas B."/>
            <person name="Abouelleil A."/>
            <person name="Alvarado L."/>
            <person name="Arachchi H.M."/>
            <person name="Berlin A."/>
            <person name="Brown A."/>
            <person name="Chapman S.B."/>
            <person name="Chen Z."/>
            <person name="Dunbar C."/>
            <person name="Freedman E."/>
            <person name="Gearin G."/>
            <person name="Goldberg J."/>
            <person name="Griggs A."/>
            <person name="Gujja S."/>
            <person name="Heiman D."/>
            <person name="Howarth C."/>
            <person name="Larson L."/>
            <person name="Lui A."/>
            <person name="MacDonald P.J.P."/>
            <person name="Montmayeur A."/>
            <person name="Murphy C."/>
            <person name="Neiman D."/>
            <person name="Pearson M."/>
            <person name="Priest M."/>
            <person name="Roberts A."/>
            <person name="Saif S."/>
            <person name="Shea T."/>
            <person name="Shenoy N."/>
            <person name="Sisk P."/>
            <person name="Stolte C."/>
            <person name="Sykes S."/>
            <person name="Wortman J."/>
            <person name="Nusbaum C."/>
            <person name="Birren B."/>
        </authorList>
    </citation>
    <scope>NUCLEOTIDE SEQUENCE [LARGE SCALE GENOMIC DNA]</scope>
    <source>
        <strain evidence="2">HOxBLS</strain>
    </source>
</reference>
<protein>
    <submittedName>
        <fullName evidence="2">Uncharacterized protein</fullName>
    </submittedName>
</protein>
<accession>T5LUY3</accession>
<gene>
    <name evidence="2" type="ORF">OFAG_02129</name>
</gene>
<keyword evidence="3" id="KW-1185">Reference proteome</keyword>
<organism evidence="2 3">
    <name type="scientific">Oxalobacter paraformigenes</name>
    <dbReference type="NCBI Taxonomy" id="556268"/>
    <lineage>
        <taxon>Bacteria</taxon>
        <taxon>Pseudomonadati</taxon>
        <taxon>Pseudomonadota</taxon>
        <taxon>Betaproteobacteria</taxon>
        <taxon>Burkholderiales</taxon>
        <taxon>Oxalobacteraceae</taxon>
        <taxon>Oxalobacter</taxon>
    </lineage>
</organism>
<sequence>MPPLIHFKSAVLRRFLLLLVSPLYFLIIFGIRIGKCVDLTFFDSYDVFRAVWKGRVEEAELLPCPFCGGRANPDGWRANGGASGPSCDQCGATAWSAYTWNSRVPLSSEHVRQEEQN</sequence>
<evidence type="ECO:0000256" key="1">
    <source>
        <dbReference type="SAM" id="Phobius"/>
    </source>
</evidence>